<dbReference type="FunFam" id="2.60.120.330:FF:000014">
    <property type="entry name" value="Gibberellin 2-beta-dioxygenase 1"/>
    <property type="match status" value="1"/>
</dbReference>
<dbReference type="PROSITE" id="PS51471">
    <property type="entry name" value="FE2OG_OXY"/>
    <property type="match status" value="1"/>
</dbReference>
<dbReference type="InterPro" id="IPR027443">
    <property type="entry name" value="IPNS-like_sf"/>
</dbReference>
<comment type="caution">
    <text evidence="11">The sequence shown here is derived from an EMBL/GenBank/DDBJ whole genome shotgun (WGS) entry which is preliminary data.</text>
</comment>
<dbReference type="InterPro" id="IPR044861">
    <property type="entry name" value="IPNS-like_FE2OG_OXY"/>
</dbReference>
<dbReference type="EMBL" id="SWLB01000018">
    <property type="protein sequence ID" value="KAF3326846.1"/>
    <property type="molecule type" value="Genomic_DNA"/>
</dbReference>
<evidence type="ECO:0000256" key="1">
    <source>
        <dbReference type="ARBA" id="ARBA00001961"/>
    </source>
</evidence>
<dbReference type="EC" id="1.14.11.13" evidence="8"/>
<keyword evidence="5 9" id="KW-0408">Iron</keyword>
<reference evidence="11" key="1">
    <citation type="submission" date="2020-01" db="EMBL/GenBank/DDBJ databases">
        <title>Genome sequence of Kobresia littledalei, the first chromosome-level genome in the family Cyperaceae.</title>
        <authorList>
            <person name="Qu G."/>
        </authorList>
    </citation>
    <scope>NUCLEOTIDE SEQUENCE</scope>
    <source>
        <strain evidence="11">C.B.Clarke</strain>
        <tissue evidence="11">Leaf</tissue>
    </source>
</reference>
<evidence type="ECO:0000256" key="5">
    <source>
        <dbReference type="ARBA" id="ARBA00023004"/>
    </source>
</evidence>
<dbReference type="Pfam" id="PF14226">
    <property type="entry name" value="DIOX_N"/>
    <property type="match status" value="1"/>
</dbReference>
<comment type="catalytic activity">
    <reaction evidence="6">
        <text>gibberellin A1 + 2-oxoglutarate + O2 = gibberellin A8 + succinate + CO2</text>
        <dbReference type="Rhea" id="RHEA:15005"/>
        <dbReference type="ChEBI" id="CHEBI:15379"/>
        <dbReference type="ChEBI" id="CHEBI:16526"/>
        <dbReference type="ChEBI" id="CHEBI:16810"/>
        <dbReference type="ChEBI" id="CHEBI:30031"/>
        <dbReference type="ChEBI" id="CHEBI:58524"/>
        <dbReference type="ChEBI" id="CHEBI:58594"/>
        <dbReference type="EC" id="1.14.11.13"/>
    </reaction>
</comment>
<evidence type="ECO:0000256" key="4">
    <source>
        <dbReference type="ARBA" id="ARBA00023002"/>
    </source>
</evidence>
<comment type="similarity">
    <text evidence="7">Belongs to the iron/ascorbate-dependent oxidoreductase family. GA2OX subfamily.</text>
</comment>
<evidence type="ECO:0000313" key="11">
    <source>
        <dbReference type="EMBL" id="KAF3326846.1"/>
    </source>
</evidence>
<evidence type="ECO:0000259" key="10">
    <source>
        <dbReference type="PROSITE" id="PS51471"/>
    </source>
</evidence>
<feature type="domain" description="Fe2OG dioxygenase" evidence="10">
    <location>
        <begin position="164"/>
        <end position="270"/>
    </location>
</feature>
<dbReference type="Proteomes" id="UP000623129">
    <property type="component" value="Unassembled WGS sequence"/>
</dbReference>
<gene>
    <name evidence="11" type="ORF">FCM35_KLT08476</name>
</gene>
<proteinExistence type="inferred from homology"/>
<dbReference type="AlphaFoldDB" id="A0A833V6R6"/>
<keyword evidence="4 9" id="KW-0560">Oxidoreductase</keyword>
<dbReference type="PANTHER" id="PTHR47990">
    <property type="entry name" value="2-OXOGLUTARATE (2OG) AND FE(II)-DEPENDENT OXYGENASE SUPERFAMILY PROTEIN-RELATED"/>
    <property type="match status" value="1"/>
</dbReference>
<sequence length="318" mass="35650">MVVLAKEELEQISLPVIQKTLPSSLVPVIDLSNPNSKSLIVAAAQDLGFFKVINHGISMELMSALESEAMNFFALPQLEKEICGLSPFGYGSKRIGSNGDLGWVEYLLLEIASKPKSQLSQFCSTLNEYIKAVMKLSVEILELMAQGLHIKEKEVFSKYVMDEESDSVLRFNHYPPRPHMQGLSNRCLTGFGEHTDPQLISILRSNNTSGLEIALKDGSWVSVPSDHTSFFVNVGDSLQVLTNGRFRSVKHRVMVNSARSRLSMIYFGGPPPGQKLGPSPLLMEEGEQSLYREFTWREYKSSAFRTRLADNRLVQFER</sequence>
<organism evidence="11 12">
    <name type="scientific">Carex littledalei</name>
    <dbReference type="NCBI Taxonomy" id="544730"/>
    <lineage>
        <taxon>Eukaryota</taxon>
        <taxon>Viridiplantae</taxon>
        <taxon>Streptophyta</taxon>
        <taxon>Embryophyta</taxon>
        <taxon>Tracheophyta</taxon>
        <taxon>Spermatophyta</taxon>
        <taxon>Magnoliopsida</taxon>
        <taxon>Liliopsida</taxon>
        <taxon>Poales</taxon>
        <taxon>Cyperaceae</taxon>
        <taxon>Cyperoideae</taxon>
        <taxon>Cariceae</taxon>
        <taxon>Carex</taxon>
        <taxon>Carex subgen. Euthyceras</taxon>
    </lineage>
</organism>
<evidence type="ECO:0000256" key="3">
    <source>
        <dbReference type="ARBA" id="ARBA00022964"/>
    </source>
</evidence>
<evidence type="ECO:0000256" key="6">
    <source>
        <dbReference type="ARBA" id="ARBA00052204"/>
    </source>
</evidence>
<dbReference type="InterPro" id="IPR050231">
    <property type="entry name" value="Iron_ascorbate_oxido_reductase"/>
</dbReference>
<dbReference type="GO" id="GO:0045543">
    <property type="term" value="F:gibberellin 2-beta-dioxygenase activity"/>
    <property type="evidence" value="ECO:0007669"/>
    <property type="project" value="UniProtKB-EC"/>
</dbReference>
<dbReference type="Pfam" id="PF03171">
    <property type="entry name" value="2OG-FeII_Oxy"/>
    <property type="match status" value="1"/>
</dbReference>
<evidence type="ECO:0000313" key="12">
    <source>
        <dbReference type="Proteomes" id="UP000623129"/>
    </source>
</evidence>
<evidence type="ECO:0000256" key="8">
    <source>
        <dbReference type="ARBA" id="ARBA00066708"/>
    </source>
</evidence>
<evidence type="ECO:0000256" key="9">
    <source>
        <dbReference type="RuleBase" id="RU003682"/>
    </source>
</evidence>
<protein>
    <recommendedName>
        <fullName evidence="8">gibberellin 2beta-dioxygenase</fullName>
        <ecNumber evidence="8">1.14.11.13</ecNumber>
    </recommendedName>
</protein>
<keyword evidence="2 9" id="KW-0479">Metal-binding</keyword>
<dbReference type="Gene3D" id="2.60.120.330">
    <property type="entry name" value="B-lactam Antibiotic, Isopenicillin N Synthase, Chain"/>
    <property type="match status" value="1"/>
</dbReference>
<dbReference type="SUPFAM" id="SSF51197">
    <property type="entry name" value="Clavaminate synthase-like"/>
    <property type="match status" value="1"/>
</dbReference>
<dbReference type="OrthoDB" id="288590at2759"/>
<dbReference type="GO" id="GO:0046872">
    <property type="term" value="F:metal ion binding"/>
    <property type="evidence" value="ECO:0007669"/>
    <property type="project" value="UniProtKB-KW"/>
</dbReference>
<accession>A0A833V6R6</accession>
<evidence type="ECO:0000256" key="2">
    <source>
        <dbReference type="ARBA" id="ARBA00022723"/>
    </source>
</evidence>
<comment type="cofactor">
    <cofactor evidence="1">
        <name>L-ascorbate</name>
        <dbReference type="ChEBI" id="CHEBI:38290"/>
    </cofactor>
</comment>
<dbReference type="InterPro" id="IPR005123">
    <property type="entry name" value="Oxoglu/Fe-dep_dioxygenase_dom"/>
</dbReference>
<evidence type="ECO:0000256" key="7">
    <source>
        <dbReference type="ARBA" id="ARBA00061282"/>
    </source>
</evidence>
<dbReference type="InterPro" id="IPR026992">
    <property type="entry name" value="DIOX_N"/>
</dbReference>
<keyword evidence="3 11" id="KW-0223">Dioxygenase</keyword>
<keyword evidence="12" id="KW-1185">Reference proteome</keyword>
<name>A0A833V6R6_9POAL</name>